<keyword evidence="1" id="KW-0812">Transmembrane</keyword>
<comment type="caution">
    <text evidence="2">The sequence shown here is derived from an EMBL/GenBank/DDBJ whole genome shotgun (WGS) entry which is preliminary data.</text>
</comment>
<feature type="transmembrane region" description="Helical" evidence="1">
    <location>
        <begin position="40"/>
        <end position="59"/>
    </location>
</feature>
<protein>
    <submittedName>
        <fullName evidence="2">Uncharacterized protein</fullName>
    </submittedName>
</protein>
<sequence>MKFEMNHGNCCPRNQSFKETKCQPKILPKPIIPIIKNNSILFRIIPCLLLITPVLVILYKEQGIKPMPIKAVPTPYKNYALFSFLINISLAYIITVNMITGLVVFIFRNEEIEQRGAAILNLLALMGGSMIVVVENYFNNRTFWPNLDTLASPGGRVVKALDLRSNSRM</sequence>
<organism evidence="2 3">
    <name type="scientific">Brachionus calyciflorus</name>
    <dbReference type="NCBI Taxonomy" id="104777"/>
    <lineage>
        <taxon>Eukaryota</taxon>
        <taxon>Metazoa</taxon>
        <taxon>Spiralia</taxon>
        <taxon>Gnathifera</taxon>
        <taxon>Rotifera</taxon>
        <taxon>Eurotatoria</taxon>
        <taxon>Monogononta</taxon>
        <taxon>Pseudotrocha</taxon>
        <taxon>Ploima</taxon>
        <taxon>Brachionidae</taxon>
        <taxon>Brachionus</taxon>
    </lineage>
</organism>
<evidence type="ECO:0000256" key="1">
    <source>
        <dbReference type="SAM" id="Phobius"/>
    </source>
</evidence>
<feature type="transmembrane region" description="Helical" evidence="1">
    <location>
        <begin position="119"/>
        <end position="138"/>
    </location>
</feature>
<accession>A0A814EAH9</accession>
<feature type="transmembrane region" description="Helical" evidence="1">
    <location>
        <begin position="79"/>
        <end position="107"/>
    </location>
</feature>
<dbReference type="Proteomes" id="UP000663879">
    <property type="component" value="Unassembled WGS sequence"/>
</dbReference>
<keyword evidence="1" id="KW-0472">Membrane</keyword>
<proteinExistence type="predicted"/>
<name>A0A814EAH9_9BILA</name>
<dbReference type="AlphaFoldDB" id="A0A814EAH9"/>
<evidence type="ECO:0000313" key="2">
    <source>
        <dbReference type="EMBL" id="CAF0966877.1"/>
    </source>
</evidence>
<reference evidence="2" key="1">
    <citation type="submission" date="2021-02" db="EMBL/GenBank/DDBJ databases">
        <authorList>
            <person name="Nowell W R."/>
        </authorList>
    </citation>
    <scope>NUCLEOTIDE SEQUENCE</scope>
    <source>
        <strain evidence="2">Ploen Becks lab</strain>
    </source>
</reference>
<keyword evidence="3" id="KW-1185">Reference proteome</keyword>
<dbReference type="EMBL" id="CAJNOC010003082">
    <property type="protein sequence ID" value="CAF0966877.1"/>
    <property type="molecule type" value="Genomic_DNA"/>
</dbReference>
<evidence type="ECO:0000313" key="3">
    <source>
        <dbReference type="Proteomes" id="UP000663879"/>
    </source>
</evidence>
<keyword evidence="1" id="KW-1133">Transmembrane helix</keyword>
<gene>
    <name evidence="2" type="ORF">OXX778_LOCUS14709</name>
</gene>